<dbReference type="EMBL" id="CADCXU010030949">
    <property type="protein sequence ID" value="CAB0017165.1"/>
    <property type="molecule type" value="Genomic_DNA"/>
</dbReference>
<accession>A0A6H5HGH7</accession>
<feature type="non-terminal residue" evidence="1">
    <location>
        <position position="77"/>
    </location>
</feature>
<protein>
    <submittedName>
        <fullName evidence="1">Uncharacterized protein</fullName>
    </submittedName>
</protein>
<name>A0A6H5HGH7_9HEMI</name>
<evidence type="ECO:0000313" key="2">
    <source>
        <dbReference type="Proteomes" id="UP000479000"/>
    </source>
</evidence>
<dbReference type="Proteomes" id="UP000479000">
    <property type="component" value="Unassembled WGS sequence"/>
</dbReference>
<dbReference type="AlphaFoldDB" id="A0A6H5HGH7"/>
<keyword evidence="2" id="KW-1185">Reference proteome</keyword>
<evidence type="ECO:0000313" key="1">
    <source>
        <dbReference type="EMBL" id="CAB0017165.1"/>
    </source>
</evidence>
<organism evidence="1 2">
    <name type="scientific">Nesidiocoris tenuis</name>
    <dbReference type="NCBI Taxonomy" id="355587"/>
    <lineage>
        <taxon>Eukaryota</taxon>
        <taxon>Metazoa</taxon>
        <taxon>Ecdysozoa</taxon>
        <taxon>Arthropoda</taxon>
        <taxon>Hexapoda</taxon>
        <taxon>Insecta</taxon>
        <taxon>Pterygota</taxon>
        <taxon>Neoptera</taxon>
        <taxon>Paraneoptera</taxon>
        <taxon>Hemiptera</taxon>
        <taxon>Heteroptera</taxon>
        <taxon>Panheteroptera</taxon>
        <taxon>Cimicomorpha</taxon>
        <taxon>Miridae</taxon>
        <taxon>Dicyphina</taxon>
        <taxon>Nesidiocoris</taxon>
    </lineage>
</organism>
<reference evidence="1 2" key="1">
    <citation type="submission" date="2020-02" db="EMBL/GenBank/DDBJ databases">
        <authorList>
            <person name="Ferguson B K."/>
        </authorList>
    </citation>
    <scope>NUCLEOTIDE SEQUENCE [LARGE SCALE GENOMIC DNA]</scope>
</reference>
<proteinExistence type="predicted"/>
<sequence length="77" mass="8773">MRSNRNWRPSKKKKIVYTAQKLGRITSGTDKPGDGRSRRAGQAENVVRPFRKTLRWKGHAVIARCGVPTINLLPYAR</sequence>
<gene>
    <name evidence="1" type="ORF">NTEN_LOCUS21211</name>
</gene>